<evidence type="ECO:0000313" key="1">
    <source>
        <dbReference type="EMBL" id="NML16098.1"/>
    </source>
</evidence>
<organism evidence="1 2">
    <name type="scientific">Azohydromonas caseinilytica</name>
    <dbReference type="NCBI Taxonomy" id="2728836"/>
    <lineage>
        <taxon>Bacteria</taxon>
        <taxon>Pseudomonadati</taxon>
        <taxon>Pseudomonadota</taxon>
        <taxon>Betaproteobacteria</taxon>
        <taxon>Burkholderiales</taxon>
        <taxon>Sphaerotilaceae</taxon>
        <taxon>Azohydromonas</taxon>
    </lineage>
</organism>
<name>A0A848FA14_9BURK</name>
<dbReference type="InterPro" id="IPR011473">
    <property type="entry name" value="DUF1579"/>
</dbReference>
<gene>
    <name evidence="1" type="ORF">HHL10_14040</name>
</gene>
<sequence length="160" mass="18139">MAASLPPTPLQRSALHDALNAFLGTWHATGQSYGERRQTWMAPRAAPSAWTSTHTAYWHSGGFFLVQNERAQVDGSPFDTLSLIGVDARTGHGFVHSFENHGFERRYHLMHEGRVWTLSGDTERARVVFSADGRTQNIHWEWRPEDGWLPLCDRVAVRVD</sequence>
<dbReference type="EMBL" id="JABBFW010000008">
    <property type="protein sequence ID" value="NML16098.1"/>
    <property type="molecule type" value="Genomic_DNA"/>
</dbReference>
<proteinExistence type="predicted"/>
<dbReference type="Proteomes" id="UP000574067">
    <property type="component" value="Unassembled WGS sequence"/>
</dbReference>
<reference evidence="1 2" key="1">
    <citation type="submission" date="2020-04" db="EMBL/GenBank/DDBJ databases">
        <title>Azohydromonas sp. isolated from soil.</title>
        <authorList>
            <person name="Dahal R.H."/>
        </authorList>
    </citation>
    <scope>NUCLEOTIDE SEQUENCE [LARGE SCALE GENOMIC DNA]</scope>
    <source>
        <strain evidence="1 2">G-1-1-14</strain>
    </source>
</reference>
<dbReference type="RefSeq" id="WP_169160993.1">
    <property type="nucleotide sequence ID" value="NZ_JABBFW010000008.1"/>
</dbReference>
<keyword evidence="2" id="KW-1185">Reference proteome</keyword>
<dbReference type="AlphaFoldDB" id="A0A848FA14"/>
<protein>
    <submittedName>
        <fullName evidence="1">DUF1579 domain-containing protein</fullName>
    </submittedName>
</protein>
<dbReference type="Pfam" id="PF07617">
    <property type="entry name" value="DUF1579"/>
    <property type="match status" value="1"/>
</dbReference>
<accession>A0A848FA14</accession>
<evidence type="ECO:0000313" key="2">
    <source>
        <dbReference type="Proteomes" id="UP000574067"/>
    </source>
</evidence>
<comment type="caution">
    <text evidence="1">The sequence shown here is derived from an EMBL/GenBank/DDBJ whole genome shotgun (WGS) entry which is preliminary data.</text>
</comment>